<sequence>MTTDTDYDLVTPQLRALIREGKESPETLWARVADNLNWFEQWDAVYEEAGVGDFAWFPGGRTNISYNAVDYHVENGGGNRAAMVFETGERDDNAVYTYAELHHEVKRVAGMLRAYGVEKGDRVTIYMPMCPEAVVSMLACTRIGAIHSVVFGGFGAGALADRIELAEPKLLLTADVGFRDGGTVDLKSIVDRCFDDHESVNDIVDDTIVLSRGEASADLRESETDWDDALAAGAGEDTSHVELDATDPAFILPTSGTTGKPKGTVHQHGGYQTHVYGMGQWMFDLDETDTWFATSDIGWIVGHSYIVYAPLLTGSTTVVYEGTPVYPDAGVWWDLVERHSVDKIFTAPTAIRALAGYDDTFHERADLSSLEAVFSAGEPLNPPAWEWLQTEVLDDEVPVIDHMWQTETGGPIIGNPYGINTLPIKPGSAGIALPGIEVTVVDFDGEPLEPGEEGALVVEKPFPGMTPTLWEGHDRYELEYWQQIEDLYWVGDAVSMDEDGYIWFSGRADEVITIAGHRIGPTDIEDALVAHEAVVEAAVVGKPDPEKTEVAAAFVVLRDGFDGDEALAGELREAVRQDVGPIAIVGELEFVDQLPKTRSGKIMRRTIRDIMLDEDLGDVSTMEDESAVDEIEAATEDIDADDDVGN</sequence>
<evidence type="ECO:0000256" key="1">
    <source>
        <dbReference type="ARBA" id="ARBA00006432"/>
    </source>
</evidence>
<evidence type="ECO:0000256" key="3">
    <source>
        <dbReference type="ARBA" id="ARBA00022741"/>
    </source>
</evidence>
<dbReference type="Gene3D" id="3.30.300.30">
    <property type="match status" value="1"/>
</dbReference>
<dbReference type="PANTHER" id="PTHR24095">
    <property type="entry name" value="ACETYL-COENZYME A SYNTHETASE"/>
    <property type="match status" value="1"/>
</dbReference>
<organism evidence="8 9">
    <name type="scientific">Haloarcula pellucida</name>
    <dbReference type="NCBI Taxonomy" id="1427151"/>
    <lineage>
        <taxon>Archaea</taxon>
        <taxon>Methanobacteriati</taxon>
        <taxon>Methanobacteriota</taxon>
        <taxon>Stenosarchaea group</taxon>
        <taxon>Halobacteria</taxon>
        <taxon>Halobacteriales</taxon>
        <taxon>Haloarculaceae</taxon>
        <taxon>Haloarcula</taxon>
    </lineage>
</organism>
<dbReference type="Pfam" id="PF13193">
    <property type="entry name" value="AMP-binding_C"/>
    <property type="match status" value="1"/>
</dbReference>
<accession>A0A830GM29</accession>
<keyword evidence="2" id="KW-0436">Ligase</keyword>
<evidence type="ECO:0000259" key="7">
    <source>
        <dbReference type="Pfam" id="PF16177"/>
    </source>
</evidence>
<proteinExistence type="inferred from homology"/>
<keyword evidence="3" id="KW-0547">Nucleotide-binding</keyword>
<evidence type="ECO:0000259" key="6">
    <source>
        <dbReference type="Pfam" id="PF13193"/>
    </source>
</evidence>
<dbReference type="InterPro" id="IPR025110">
    <property type="entry name" value="AMP-bd_C"/>
</dbReference>
<dbReference type="EMBL" id="BMOU01000003">
    <property type="protein sequence ID" value="GGN94697.1"/>
    <property type="molecule type" value="Genomic_DNA"/>
</dbReference>
<dbReference type="PANTHER" id="PTHR24095:SF232">
    <property type="entry name" value="ACETYL-COENZYME A SYNTHETASE"/>
    <property type="match status" value="1"/>
</dbReference>
<dbReference type="GO" id="GO:0003987">
    <property type="term" value="F:acetate-CoA ligase activity"/>
    <property type="evidence" value="ECO:0007669"/>
    <property type="project" value="TreeGrafter"/>
</dbReference>
<dbReference type="PROSITE" id="PS00455">
    <property type="entry name" value="AMP_BINDING"/>
    <property type="match status" value="1"/>
</dbReference>
<evidence type="ECO:0000256" key="4">
    <source>
        <dbReference type="ARBA" id="ARBA00022840"/>
    </source>
</evidence>
<keyword evidence="4" id="KW-0067">ATP-binding</keyword>
<dbReference type="InterPro" id="IPR045851">
    <property type="entry name" value="AMP-bd_C_sf"/>
</dbReference>
<evidence type="ECO:0000259" key="5">
    <source>
        <dbReference type="Pfam" id="PF00501"/>
    </source>
</evidence>
<dbReference type="AlphaFoldDB" id="A0A830GM29"/>
<evidence type="ECO:0000313" key="8">
    <source>
        <dbReference type="EMBL" id="GGN94697.1"/>
    </source>
</evidence>
<dbReference type="Gene3D" id="3.40.50.12780">
    <property type="entry name" value="N-terminal domain of ligase-like"/>
    <property type="match status" value="1"/>
</dbReference>
<reference evidence="8" key="2">
    <citation type="submission" date="2020-09" db="EMBL/GenBank/DDBJ databases">
        <authorList>
            <person name="Sun Q."/>
            <person name="Ohkuma M."/>
        </authorList>
    </citation>
    <scope>NUCLEOTIDE SEQUENCE</scope>
    <source>
        <strain evidence="8">JCM 17820</strain>
    </source>
</reference>
<dbReference type="InterPro" id="IPR032387">
    <property type="entry name" value="ACAS_N"/>
</dbReference>
<dbReference type="SUPFAM" id="SSF56801">
    <property type="entry name" value="Acetyl-CoA synthetase-like"/>
    <property type="match status" value="1"/>
</dbReference>
<dbReference type="RefSeq" id="WP_188997288.1">
    <property type="nucleotide sequence ID" value="NZ_BMOU01000003.1"/>
</dbReference>
<evidence type="ECO:0000313" key="9">
    <source>
        <dbReference type="Proteomes" id="UP000605784"/>
    </source>
</evidence>
<protein>
    <submittedName>
        <fullName evidence="8">Propionyl-CoA synthetase</fullName>
    </submittedName>
</protein>
<comment type="caution">
    <text evidence="8">The sequence shown here is derived from an EMBL/GenBank/DDBJ whole genome shotgun (WGS) entry which is preliminary data.</text>
</comment>
<dbReference type="GO" id="GO:0005524">
    <property type="term" value="F:ATP binding"/>
    <property type="evidence" value="ECO:0007669"/>
    <property type="project" value="UniProtKB-KW"/>
</dbReference>
<dbReference type="InterPro" id="IPR042099">
    <property type="entry name" value="ANL_N_sf"/>
</dbReference>
<dbReference type="InterPro" id="IPR000873">
    <property type="entry name" value="AMP-dep_synth/lig_dom"/>
</dbReference>
<feature type="domain" description="Acetyl-coenzyme A synthetase N-terminal" evidence="7">
    <location>
        <begin position="15"/>
        <end position="68"/>
    </location>
</feature>
<comment type="similarity">
    <text evidence="1">Belongs to the ATP-dependent AMP-binding enzyme family.</text>
</comment>
<name>A0A830GM29_9EURY</name>
<keyword evidence="9" id="KW-1185">Reference proteome</keyword>
<feature type="domain" description="AMP-binding enzyme C-terminal" evidence="6">
    <location>
        <begin position="524"/>
        <end position="601"/>
    </location>
</feature>
<reference evidence="8" key="1">
    <citation type="journal article" date="2014" name="Int. J. Syst. Evol. Microbiol.">
        <title>Complete genome sequence of Corynebacterium casei LMG S-19264T (=DSM 44701T), isolated from a smear-ripened cheese.</title>
        <authorList>
            <consortium name="US DOE Joint Genome Institute (JGI-PGF)"/>
            <person name="Walter F."/>
            <person name="Albersmeier A."/>
            <person name="Kalinowski J."/>
            <person name="Ruckert C."/>
        </authorList>
    </citation>
    <scope>NUCLEOTIDE SEQUENCE</scope>
    <source>
        <strain evidence="8">JCM 17820</strain>
    </source>
</reference>
<dbReference type="InterPro" id="IPR020845">
    <property type="entry name" value="AMP-binding_CS"/>
</dbReference>
<dbReference type="NCBIfam" id="NF001208">
    <property type="entry name" value="PRK00174.1"/>
    <property type="match status" value="1"/>
</dbReference>
<dbReference type="Pfam" id="PF00501">
    <property type="entry name" value="AMP-binding"/>
    <property type="match status" value="1"/>
</dbReference>
<evidence type="ECO:0000256" key="2">
    <source>
        <dbReference type="ARBA" id="ARBA00022598"/>
    </source>
</evidence>
<gene>
    <name evidence="8" type="ORF">GCM10009030_21290</name>
</gene>
<dbReference type="GO" id="GO:0006085">
    <property type="term" value="P:acetyl-CoA biosynthetic process"/>
    <property type="evidence" value="ECO:0007669"/>
    <property type="project" value="TreeGrafter"/>
</dbReference>
<feature type="domain" description="AMP-dependent synthetase/ligase" evidence="5">
    <location>
        <begin position="78"/>
        <end position="461"/>
    </location>
</feature>
<dbReference type="Proteomes" id="UP000605784">
    <property type="component" value="Unassembled WGS sequence"/>
</dbReference>
<dbReference type="Pfam" id="PF16177">
    <property type="entry name" value="ACAS_N"/>
    <property type="match status" value="1"/>
</dbReference>